<keyword evidence="1" id="KW-0812">Transmembrane</keyword>
<reference evidence="4" key="2">
    <citation type="submission" date="2018-04" db="EMBL/GenBank/DDBJ databases">
        <title>Complete genome sequence of Sulfodiicoccus acidiphilus strain HS-1.</title>
        <authorList>
            <person name="Sakai H.D."/>
            <person name="Kurosawa N."/>
        </authorList>
    </citation>
    <scope>NUCLEOTIDE SEQUENCE [LARGE SCALE GENOMIC DNA]</scope>
    <source>
        <strain evidence="4">HS-1</strain>
    </source>
</reference>
<organism evidence="2 4">
    <name type="scientific">Sulfodiicoccus acidiphilus</name>
    <dbReference type="NCBI Taxonomy" id="1670455"/>
    <lineage>
        <taxon>Archaea</taxon>
        <taxon>Thermoproteota</taxon>
        <taxon>Thermoprotei</taxon>
        <taxon>Sulfolobales</taxon>
        <taxon>Sulfolobaceae</taxon>
        <taxon>Sulfodiicoccus</taxon>
    </lineage>
</organism>
<feature type="transmembrane region" description="Helical" evidence="1">
    <location>
        <begin position="82"/>
        <end position="106"/>
    </location>
</feature>
<dbReference type="GeneID" id="38667519"/>
<keyword evidence="1" id="KW-0472">Membrane</keyword>
<reference evidence="2" key="3">
    <citation type="journal article" date="2019" name="BMC Res. Notes">
        <title>Complete genome sequence of the Sulfodiicoccus acidiphilus strain HS-1T, the first crenarchaeon that lacks polB3, isolated from an acidic hot spring in Ohwaku-dani, Hakone, Japan.</title>
        <authorList>
            <person name="Sakai H.D."/>
            <person name="Kurosawa N."/>
        </authorList>
    </citation>
    <scope>NUCLEOTIDE SEQUENCE</scope>
    <source>
        <strain evidence="2">HS-1</strain>
    </source>
</reference>
<proteinExistence type="predicted"/>
<feature type="transmembrane region" description="Helical" evidence="1">
    <location>
        <begin position="7"/>
        <end position="29"/>
    </location>
</feature>
<sequence>MDFRTRITIYFTVLGVSLLVTFIGSMIPVSPSYGQLVASQVNQTVSSSGGVVTLATNIAGHNFFLSLFMLIPFVGPFIGMGILYNTGFAISAIGAFRGISGAFLLAAETPLPFFWLEFFSYSAMMSESIALTYAVLKGEGWKELKVAIQVIGIVALALVIGGVIEASLISIGV</sequence>
<name>A0A348B666_9CREN</name>
<dbReference type="OrthoDB" id="33593at2157"/>
<evidence type="ECO:0000313" key="4">
    <source>
        <dbReference type="Proteomes" id="UP000276741"/>
    </source>
</evidence>
<reference evidence="3" key="1">
    <citation type="journal article" date="2014" name="Int. J. Syst. Evol. Microbiol.">
        <title>Complete genome sequence of Corynebacterium casei LMG S-19264T (=DSM 44701T), isolated from a smear-ripened cheese.</title>
        <authorList>
            <consortium name="US DOE Joint Genome Institute (JGI-PGF)"/>
            <person name="Walter F."/>
            <person name="Albersmeier A."/>
            <person name="Kalinowski J."/>
            <person name="Ruckert C."/>
        </authorList>
    </citation>
    <scope>NUCLEOTIDE SEQUENCE</scope>
    <source>
        <strain evidence="3">JCM 31740</strain>
    </source>
</reference>
<evidence type="ECO:0000256" key="1">
    <source>
        <dbReference type="SAM" id="Phobius"/>
    </source>
</evidence>
<reference evidence="3" key="4">
    <citation type="submission" date="2020-09" db="EMBL/GenBank/DDBJ databases">
        <authorList>
            <person name="Sun Q."/>
            <person name="Ohkuma M."/>
        </authorList>
    </citation>
    <scope>NUCLEOTIDE SEQUENCE</scope>
    <source>
        <strain evidence="3">JCM 31740</strain>
    </source>
</reference>
<dbReference type="EMBL" id="BMQS01000021">
    <property type="protein sequence ID" value="GGU01949.1"/>
    <property type="molecule type" value="Genomic_DNA"/>
</dbReference>
<evidence type="ECO:0008006" key="5">
    <source>
        <dbReference type="Google" id="ProtNLM"/>
    </source>
</evidence>
<dbReference type="AlphaFoldDB" id="A0A348B666"/>
<dbReference type="EMBL" id="AP018553">
    <property type="protein sequence ID" value="BBD73668.1"/>
    <property type="molecule type" value="Genomic_DNA"/>
</dbReference>
<feature type="transmembrane region" description="Helical" evidence="1">
    <location>
        <begin position="148"/>
        <end position="171"/>
    </location>
</feature>
<dbReference type="Proteomes" id="UP000276741">
    <property type="component" value="Chromosome"/>
</dbReference>
<keyword evidence="1" id="KW-1133">Transmembrane helix</keyword>
<evidence type="ECO:0000313" key="2">
    <source>
        <dbReference type="EMBL" id="BBD73668.1"/>
    </source>
</evidence>
<dbReference type="Proteomes" id="UP000616143">
    <property type="component" value="Unassembled WGS sequence"/>
</dbReference>
<protein>
    <recommendedName>
        <fullName evidence="5">Stage II sporulation protein M</fullName>
    </recommendedName>
</protein>
<keyword evidence="4" id="KW-1185">Reference proteome</keyword>
<accession>A0A348B666</accession>
<dbReference type="KEGG" id="sacd:HS1genome_2057"/>
<gene>
    <name evidence="3" type="ORF">GCM10007116_18810</name>
    <name evidence="2" type="ORF">HS1genome_2057</name>
</gene>
<dbReference type="RefSeq" id="WP_126450955.1">
    <property type="nucleotide sequence ID" value="NZ_AP018553.1"/>
</dbReference>
<evidence type="ECO:0000313" key="3">
    <source>
        <dbReference type="EMBL" id="GGU01949.1"/>
    </source>
</evidence>